<dbReference type="PANTHER" id="PTHR34986">
    <property type="entry name" value="EVOLVED BETA-GALACTOSIDASE SUBUNIT BETA"/>
    <property type="match status" value="1"/>
</dbReference>
<dbReference type="EMBL" id="VSSQ01094650">
    <property type="protein sequence ID" value="MPN39057.1"/>
    <property type="molecule type" value="Genomic_DNA"/>
</dbReference>
<dbReference type="Gene3D" id="2.60.120.370">
    <property type="entry name" value="YhcH/YjgK/YiaL"/>
    <property type="match status" value="1"/>
</dbReference>
<evidence type="ECO:0000313" key="1">
    <source>
        <dbReference type="EMBL" id="MPN39057.1"/>
    </source>
</evidence>
<organism evidence="1">
    <name type="scientific">bioreactor metagenome</name>
    <dbReference type="NCBI Taxonomy" id="1076179"/>
    <lineage>
        <taxon>unclassified sequences</taxon>
        <taxon>metagenomes</taxon>
        <taxon>ecological metagenomes</taxon>
    </lineage>
</organism>
<protein>
    <submittedName>
        <fullName evidence="1">Toxin-antitoxin biofilm protein TabA</fullName>
    </submittedName>
</protein>
<name>A0A645HJA7_9ZZZZ</name>
<dbReference type="InterPro" id="IPR037012">
    <property type="entry name" value="NanQ/TabA/YiaL_sf"/>
</dbReference>
<sequence length="154" mass="17175">MILDTLENAPSYYGLGCGVRKAFEFLLSRDLCALNDGRYEIDGERIYALIQTVSTKKSDLLDFENHGRFVDIQMTLSGDEVMEWAPLENLVKVRAYDVGDDCALWRGEGQTVRATDGIFAIFLPTDAHKPCVAQGEPGQVRKVVVKISVEEVTE</sequence>
<dbReference type="PANTHER" id="PTHR34986:SF1">
    <property type="entry name" value="PROTEIN YIAL"/>
    <property type="match status" value="1"/>
</dbReference>
<dbReference type="Pfam" id="PF04074">
    <property type="entry name" value="DUF386"/>
    <property type="match status" value="1"/>
</dbReference>
<dbReference type="GO" id="GO:0005829">
    <property type="term" value="C:cytosol"/>
    <property type="evidence" value="ECO:0007669"/>
    <property type="project" value="TreeGrafter"/>
</dbReference>
<gene>
    <name evidence="1" type="primary">tabA_14</name>
    <name evidence="1" type="ORF">SDC9_186583</name>
</gene>
<dbReference type="AlphaFoldDB" id="A0A645HJA7"/>
<dbReference type="SUPFAM" id="SSF51197">
    <property type="entry name" value="Clavaminate synthase-like"/>
    <property type="match status" value="1"/>
</dbReference>
<reference evidence="1" key="1">
    <citation type="submission" date="2019-08" db="EMBL/GenBank/DDBJ databases">
        <authorList>
            <person name="Kucharzyk K."/>
            <person name="Murdoch R.W."/>
            <person name="Higgins S."/>
            <person name="Loffler F."/>
        </authorList>
    </citation>
    <scope>NUCLEOTIDE SEQUENCE</scope>
</reference>
<dbReference type="NCBIfam" id="TIGR00022">
    <property type="entry name" value="YhcH/YjgK/YiaL family protein"/>
    <property type="match status" value="1"/>
</dbReference>
<proteinExistence type="predicted"/>
<comment type="caution">
    <text evidence="1">The sequence shown here is derived from an EMBL/GenBank/DDBJ whole genome shotgun (WGS) entry which is preliminary data.</text>
</comment>
<accession>A0A645HJA7</accession>
<dbReference type="InterPro" id="IPR004375">
    <property type="entry name" value="NanQ/TabA/YiaL"/>
</dbReference>